<dbReference type="PANTHER" id="PTHR11552">
    <property type="entry name" value="GLUCOSE-METHANOL-CHOLINE GMC OXIDOREDUCTASE"/>
    <property type="match status" value="1"/>
</dbReference>
<keyword evidence="6" id="KW-1185">Reference proteome</keyword>
<dbReference type="InterPro" id="IPR012132">
    <property type="entry name" value="GMC_OxRdtase"/>
</dbReference>
<evidence type="ECO:0000313" key="5">
    <source>
        <dbReference type="EMBL" id="ORY61674.1"/>
    </source>
</evidence>
<dbReference type="SUPFAM" id="SSF51905">
    <property type="entry name" value="FAD/NAD(P)-binding domain"/>
    <property type="match status" value="1"/>
</dbReference>
<comment type="similarity">
    <text evidence="1">Belongs to the GMC oxidoreductase family.</text>
</comment>
<dbReference type="SUPFAM" id="SSF54373">
    <property type="entry name" value="FAD-linked reductases, C-terminal domain"/>
    <property type="match status" value="1"/>
</dbReference>
<dbReference type="GO" id="GO:0044550">
    <property type="term" value="P:secondary metabolite biosynthetic process"/>
    <property type="evidence" value="ECO:0007669"/>
    <property type="project" value="TreeGrafter"/>
</dbReference>
<keyword evidence="2" id="KW-0274">FAD</keyword>
<gene>
    <name evidence="5" type="ORF">BCR38DRAFT_487414</name>
</gene>
<sequence length="565" mass="61674">MVTRQEANATSYDFIIAGSGPAGLTVADRLTEDPAFTVLVIESGPLDQGEDNVLIPGDYPPYQYFWLGLDSEPQIGLRDYDAWETLGNIGWSWDDMLTYLKKSENFTAPASAYAAEANISYTDDVHGHSGPVQGSFPPYFFPGSGNWWTAAVDSGISVASDPNGGNHFGVFAMPSFLDPHTMTRSYARINHYERIKDSRSNYHILADHTVKRVLFNENRAFGVEYLPTTGGTVSQINATKEVLLAAGGIHTPQILQLSGIGPEALLDSLEIPVVIDLPGVGQNFQDHATLTVSYSFSNNVVPNQETLDTNATYRAEQLQLYEQYQEGAFTIVHPLGTNIASLPLCNATEDCQTIAAAARAQDPAQYLPPSTDPTVLAGYEAQHALILEQLEGDSLPIGQIHWGTSTAATLYFVKPLSRGTISINTTDPLSNPVIDWRSMTNPTDLDLILALFRKNRDVLSQPSMHLLGPVEIAPFGEHLQTDDELKAVLRDQINPSNAHQCCTAQMAARELGGVLDEELKVYGVQGLRVIDISSWPMIISAAPTATMYGTGEKIADIIKKQYRLI</sequence>
<proteinExistence type="inferred from homology"/>
<dbReference type="InterPro" id="IPR007867">
    <property type="entry name" value="GMC_OxRtase_C"/>
</dbReference>
<evidence type="ECO:0008006" key="7">
    <source>
        <dbReference type="Google" id="ProtNLM"/>
    </source>
</evidence>
<evidence type="ECO:0000256" key="2">
    <source>
        <dbReference type="PIRSR" id="PIRSR000137-2"/>
    </source>
</evidence>
<comment type="caution">
    <text evidence="5">The sequence shown here is derived from an EMBL/GenBank/DDBJ whole genome shotgun (WGS) entry which is preliminary data.</text>
</comment>
<accession>A0A1Y2DRA7</accession>
<dbReference type="Pfam" id="PF05199">
    <property type="entry name" value="GMC_oxred_C"/>
    <property type="match status" value="1"/>
</dbReference>
<dbReference type="AlphaFoldDB" id="A0A1Y2DRA7"/>
<dbReference type="EMBL" id="MCFJ01000010">
    <property type="protein sequence ID" value="ORY61674.1"/>
    <property type="molecule type" value="Genomic_DNA"/>
</dbReference>
<evidence type="ECO:0000313" key="6">
    <source>
        <dbReference type="Proteomes" id="UP000193689"/>
    </source>
</evidence>
<reference evidence="5 6" key="1">
    <citation type="submission" date="2016-07" db="EMBL/GenBank/DDBJ databases">
        <title>Pervasive Adenine N6-methylation of Active Genes in Fungi.</title>
        <authorList>
            <consortium name="DOE Joint Genome Institute"/>
            <person name="Mondo S.J."/>
            <person name="Dannebaum R.O."/>
            <person name="Kuo R.C."/>
            <person name="Labutti K."/>
            <person name="Haridas S."/>
            <person name="Kuo A."/>
            <person name="Salamov A."/>
            <person name="Ahrendt S.R."/>
            <person name="Lipzen A."/>
            <person name="Sullivan W."/>
            <person name="Andreopoulos W.B."/>
            <person name="Clum A."/>
            <person name="Lindquist E."/>
            <person name="Daum C."/>
            <person name="Ramamoorthy G.K."/>
            <person name="Gryganskyi A."/>
            <person name="Culley D."/>
            <person name="Magnuson J.K."/>
            <person name="James T.Y."/>
            <person name="O'Malley M.A."/>
            <person name="Stajich J.E."/>
            <person name="Spatafora J.W."/>
            <person name="Visel A."/>
            <person name="Grigoriev I.V."/>
        </authorList>
    </citation>
    <scope>NUCLEOTIDE SEQUENCE [LARGE SCALE GENOMIC DNA]</scope>
    <source>
        <strain evidence="5 6">CBS 129021</strain>
    </source>
</reference>
<dbReference type="Pfam" id="PF00732">
    <property type="entry name" value="GMC_oxred_N"/>
    <property type="match status" value="1"/>
</dbReference>
<dbReference type="Proteomes" id="UP000193689">
    <property type="component" value="Unassembled WGS sequence"/>
</dbReference>
<dbReference type="Gene3D" id="3.50.50.60">
    <property type="entry name" value="FAD/NAD(P)-binding domain"/>
    <property type="match status" value="2"/>
</dbReference>
<dbReference type="Gene3D" id="3.30.560.10">
    <property type="entry name" value="Glucose Oxidase, domain 3"/>
    <property type="match status" value="2"/>
</dbReference>
<comment type="cofactor">
    <cofactor evidence="2">
        <name>FAD</name>
        <dbReference type="ChEBI" id="CHEBI:57692"/>
    </cofactor>
</comment>
<feature type="domain" description="Glucose-methanol-choline oxidoreductase N-terminal" evidence="3">
    <location>
        <begin position="79"/>
        <end position="288"/>
    </location>
</feature>
<dbReference type="PIRSF" id="PIRSF000137">
    <property type="entry name" value="Alcohol_oxidase"/>
    <property type="match status" value="1"/>
</dbReference>
<dbReference type="InParanoid" id="A0A1Y2DRA7"/>
<dbReference type="STRING" id="1141098.A0A1Y2DRA7"/>
<evidence type="ECO:0000256" key="1">
    <source>
        <dbReference type="ARBA" id="ARBA00010790"/>
    </source>
</evidence>
<dbReference type="InterPro" id="IPR036188">
    <property type="entry name" value="FAD/NAD-bd_sf"/>
</dbReference>
<dbReference type="RefSeq" id="XP_040713751.1">
    <property type="nucleotide sequence ID" value="XM_040864155.1"/>
</dbReference>
<dbReference type="InterPro" id="IPR000172">
    <property type="entry name" value="GMC_OxRdtase_N"/>
</dbReference>
<dbReference type="GeneID" id="63780367"/>
<dbReference type="OrthoDB" id="269227at2759"/>
<dbReference type="GO" id="GO:0016614">
    <property type="term" value="F:oxidoreductase activity, acting on CH-OH group of donors"/>
    <property type="evidence" value="ECO:0007669"/>
    <property type="project" value="InterPro"/>
</dbReference>
<organism evidence="5 6">
    <name type="scientific">Pseudomassariella vexata</name>
    <dbReference type="NCBI Taxonomy" id="1141098"/>
    <lineage>
        <taxon>Eukaryota</taxon>
        <taxon>Fungi</taxon>
        <taxon>Dikarya</taxon>
        <taxon>Ascomycota</taxon>
        <taxon>Pezizomycotina</taxon>
        <taxon>Sordariomycetes</taxon>
        <taxon>Xylariomycetidae</taxon>
        <taxon>Amphisphaeriales</taxon>
        <taxon>Pseudomassariaceae</taxon>
        <taxon>Pseudomassariella</taxon>
    </lineage>
</organism>
<protein>
    <recommendedName>
        <fullName evidence="7">Glucose-methanol-choline oxidoreductase N-terminal domain-containing protein</fullName>
    </recommendedName>
</protein>
<name>A0A1Y2DRA7_9PEZI</name>
<dbReference type="PANTHER" id="PTHR11552:SF115">
    <property type="entry name" value="DEHYDROGENASE XPTC-RELATED"/>
    <property type="match status" value="1"/>
</dbReference>
<feature type="binding site" evidence="2">
    <location>
        <position position="210"/>
    </location>
    <ligand>
        <name>FAD</name>
        <dbReference type="ChEBI" id="CHEBI:57692"/>
    </ligand>
</feature>
<dbReference type="GO" id="GO:0050660">
    <property type="term" value="F:flavin adenine dinucleotide binding"/>
    <property type="evidence" value="ECO:0007669"/>
    <property type="project" value="InterPro"/>
</dbReference>
<feature type="domain" description="Glucose-methanol-choline oxidoreductase C-terminal" evidence="4">
    <location>
        <begin position="415"/>
        <end position="551"/>
    </location>
</feature>
<keyword evidence="2" id="KW-0285">Flavoprotein</keyword>
<evidence type="ECO:0000259" key="4">
    <source>
        <dbReference type="Pfam" id="PF05199"/>
    </source>
</evidence>
<evidence type="ECO:0000259" key="3">
    <source>
        <dbReference type="Pfam" id="PF00732"/>
    </source>
</evidence>